<dbReference type="InterPro" id="IPR000757">
    <property type="entry name" value="Beta-glucanase-like"/>
</dbReference>
<dbReference type="GO" id="GO:0004553">
    <property type="term" value="F:hydrolase activity, hydrolyzing O-glycosyl compounds"/>
    <property type="evidence" value="ECO:0007669"/>
    <property type="project" value="InterPro"/>
</dbReference>
<keyword evidence="6" id="KW-1185">Reference proteome</keyword>
<evidence type="ECO:0000256" key="3">
    <source>
        <dbReference type="SAM" id="Phobius"/>
    </source>
</evidence>
<keyword evidence="3" id="KW-1133">Transmembrane helix</keyword>
<dbReference type="Pfam" id="PF00722">
    <property type="entry name" value="Glyco_hydro_16"/>
    <property type="match status" value="1"/>
</dbReference>
<dbReference type="GO" id="GO:0005975">
    <property type="term" value="P:carbohydrate metabolic process"/>
    <property type="evidence" value="ECO:0007669"/>
    <property type="project" value="InterPro"/>
</dbReference>
<keyword evidence="3" id="KW-0472">Membrane</keyword>
<keyword evidence="2" id="KW-0326">Glycosidase</keyword>
<gene>
    <name evidence="5" type="ORF">HS088_TW10G00461</name>
</gene>
<dbReference type="InterPro" id="IPR013320">
    <property type="entry name" value="ConA-like_dom_sf"/>
</dbReference>
<evidence type="ECO:0000256" key="2">
    <source>
        <dbReference type="ARBA" id="ARBA00023295"/>
    </source>
</evidence>
<feature type="transmembrane region" description="Helical" evidence="3">
    <location>
        <begin position="6"/>
        <end position="26"/>
    </location>
</feature>
<evidence type="ECO:0000256" key="1">
    <source>
        <dbReference type="ARBA" id="ARBA00022801"/>
    </source>
</evidence>
<dbReference type="PANTHER" id="PTHR31062">
    <property type="entry name" value="XYLOGLUCAN ENDOTRANSGLUCOSYLASE/HYDROLASE PROTEIN 8-RELATED"/>
    <property type="match status" value="1"/>
</dbReference>
<evidence type="ECO:0000313" key="5">
    <source>
        <dbReference type="EMBL" id="KAF5741464.1"/>
    </source>
</evidence>
<dbReference type="SUPFAM" id="SSF49899">
    <property type="entry name" value="Concanavalin A-like lectins/glucanases"/>
    <property type="match status" value="1"/>
</dbReference>
<dbReference type="InParanoid" id="A0A7J7D548"/>
<dbReference type="Gene3D" id="2.60.120.200">
    <property type="match status" value="1"/>
</dbReference>
<reference evidence="5 6" key="1">
    <citation type="journal article" date="2020" name="Nat. Commun.">
        <title>Genome of Tripterygium wilfordii and identification of cytochrome P450 involved in triptolide biosynthesis.</title>
        <authorList>
            <person name="Tu L."/>
            <person name="Su P."/>
            <person name="Zhang Z."/>
            <person name="Gao L."/>
            <person name="Wang J."/>
            <person name="Hu T."/>
            <person name="Zhou J."/>
            <person name="Zhang Y."/>
            <person name="Zhao Y."/>
            <person name="Liu Y."/>
            <person name="Song Y."/>
            <person name="Tong Y."/>
            <person name="Lu Y."/>
            <person name="Yang J."/>
            <person name="Xu C."/>
            <person name="Jia M."/>
            <person name="Peters R.J."/>
            <person name="Huang L."/>
            <person name="Gao W."/>
        </authorList>
    </citation>
    <scope>NUCLEOTIDE SEQUENCE [LARGE SCALE GENOMIC DNA]</scope>
    <source>
        <strain evidence="6">cv. XIE 37</strain>
        <tissue evidence="5">Leaf</tissue>
    </source>
</reference>
<name>A0A7J7D548_TRIWF</name>
<protein>
    <submittedName>
        <fullName evidence="5">Xyloglucan endotransglucosylase/hydrolase protein 9</fullName>
    </submittedName>
</protein>
<feature type="domain" description="GH16" evidence="4">
    <location>
        <begin position="1"/>
        <end position="238"/>
    </location>
</feature>
<feature type="transmembrane region" description="Helical" evidence="3">
    <location>
        <begin position="166"/>
        <end position="183"/>
    </location>
</feature>
<keyword evidence="1 5" id="KW-0378">Hydrolase</keyword>
<comment type="caution">
    <text evidence="5">The sequence shown here is derived from an EMBL/GenBank/DDBJ whole genome shotgun (WGS) entry which is preliminary data.</text>
</comment>
<keyword evidence="3" id="KW-0812">Transmembrane</keyword>
<dbReference type="EMBL" id="JAAARO010000010">
    <property type="protein sequence ID" value="KAF5741464.1"/>
    <property type="molecule type" value="Genomic_DNA"/>
</dbReference>
<dbReference type="PROSITE" id="PS51762">
    <property type="entry name" value="GH16_2"/>
    <property type="match status" value="1"/>
</dbReference>
<evidence type="ECO:0000259" key="4">
    <source>
        <dbReference type="PROSITE" id="PS51762"/>
    </source>
</evidence>
<feature type="transmembrane region" description="Helical" evidence="3">
    <location>
        <begin position="250"/>
        <end position="272"/>
    </location>
</feature>
<accession>A0A7J7D548</accession>
<dbReference type="InterPro" id="IPR044791">
    <property type="entry name" value="Beta-glucanase/XTH"/>
</dbReference>
<organism evidence="5 6">
    <name type="scientific">Tripterygium wilfordii</name>
    <name type="common">Thunder God vine</name>
    <dbReference type="NCBI Taxonomy" id="458696"/>
    <lineage>
        <taxon>Eukaryota</taxon>
        <taxon>Viridiplantae</taxon>
        <taxon>Streptophyta</taxon>
        <taxon>Embryophyta</taxon>
        <taxon>Tracheophyta</taxon>
        <taxon>Spermatophyta</taxon>
        <taxon>Magnoliopsida</taxon>
        <taxon>eudicotyledons</taxon>
        <taxon>Gunneridae</taxon>
        <taxon>Pentapetalae</taxon>
        <taxon>rosids</taxon>
        <taxon>fabids</taxon>
        <taxon>Celastrales</taxon>
        <taxon>Celastraceae</taxon>
        <taxon>Tripterygium</taxon>
    </lineage>
</organism>
<sequence>MAVPVFRMSVFVVGFFVGLVLVVGFASSVNFDELYQPSWASDHFLYEGELIKLKLDQSSGAGFQSKSKYMFGKVGIQIKLVEGDSAGTVTAFYMSSEGPNHHEFDFEFLGNTTGEPYSIQTNIYVNGVVIKAMTKDPNHPAYQVVRNDEKEGSALMAYYTRKYSRLSVVCLIIAEILVVQVVANKSDGPVVNPVAGNVRNGVETFGSVARVEEEQIAPSAESSGAEYGAAEGPEIRRLGKHHSSDSDKSIAGGEVIVGGLVTAIFAAVFAYIRVTRKRNDTNT</sequence>
<evidence type="ECO:0000313" key="6">
    <source>
        <dbReference type="Proteomes" id="UP000593562"/>
    </source>
</evidence>
<dbReference type="AlphaFoldDB" id="A0A7J7D548"/>
<dbReference type="Proteomes" id="UP000593562">
    <property type="component" value="Unassembled WGS sequence"/>
</dbReference>
<proteinExistence type="predicted"/>